<dbReference type="EMBL" id="MVAG01000091">
    <property type="protein sequence ID" value="OVE59288.1"/>
    <property type="molecule type" value="Genomic_DNA"/>
</dbReference>
<gene>
    <name evidence="1" type="ORF">B0E34_06090</name>
</gene>
<proteinExistence type="predicted"/>
<name>A0A202C6G9_9FLAO</name>
<comment type="caution">
    <text evidence="1">The sequence shown here is derived from an EMBL/GenBank/DDBJ whole genome shotgun (WGS) entry which is preliminary data.</text>
</comment>
<accession>A0A202C6G9</accession>
<evidence type="ECO:0000313" key="1">
    <source>
        <dbReference type="EMBL" id="OVE59288.1"/>
    </source>
</evidence>
<organism evidence="1 2">
    <name type="scientific">Chryseobacterium mucoviscidosis</name>
    <dbReference type="NCBI Taxonomy" id="1945581"/>
    <lineage>
        <taxon>Bacteria</taxon>
        <taxon>Pseudomonadati</taxon>
        <taxon>Bacteroidota</taxon>
        <taxon>Flavobacteriia</taxon>
        <taxon>Flavobacteriales</taxon>
        <taxon>Weeksellaceae</taxon>
        <taxon>Chryseobacterium group</taxon>
        <taxon>Chryseobacterium</taxon>
    </lineage>
</organism>
<keyword evidence="2" id="KW-1185">Reference proteome</keyword>
<dbReference type="Pfam" id="PF18762">
    <property type="entry name" value="Kinase-PolyVal"/>
    <property type="match status" value="1"/>
</dbReference>
<reference evidence="2" key="1">
    <citation type="submission" date="2017-02" db="EMBL/GenBank/DDBJ databases">
        <authorList>
            <person name="Tetz G."/>
            <person name="Tetz V."/>
        </authorList>
    </citation>
    <scope>NUCLEOTIDE SEQUENCE [LARGE SCALE GENOMIC DNA]</scope>
    <source>
        <strain evidence="2">VT16-26</strain>
    </source>
</reference>
<dbReference type="Proteomes" id="UP000196355">
    <property type="component" value="Unassembled WGS sequence"/>
</dbReference>
<dbReference type="InterPro" id="IPR041055">
    <property type="entry name" value="Kinase-PolyVal"/>
</dbReference>
<sequence length="208" mass="24882">MKYELQYILSGKSEVKYGNTIQTIAGYLRRSQETGRLASKEKYFKRKETLELIDWINFNNFWYNTIDFNLFVSEGAEQKVYLKDDSFVLKLNDSIYYESWLDYFHNLLLNNYFFPDTAYELIGFYLNSDSLYAVVKQRFVKLDQLTDLREVKSFLGNNGFENIRNNDYYNSSLGIILEDLHDENVITQKGVLYFIDTVFYIKPEIFWK</sequence>
<protein>
    <submittedName>
        <fullName evidence="1">Uncharacterized protein</fullName>
    </submittedName>
</protein>
<dbReference type="AlphaFoldDB" id="A0A202C6G9"/>
<evidence type="ECO:0000313" key="2">
    <source>
        <dbReference type="Proteomes" id="UP000196355"/>
    </source>
</evidence>